<dbReference type="RefSeq" id="WP_036688034.1">
    <property type="nucleotide sequence ID" value="NZ_CP009428.1"/>
</dbReference>
<evidence type="ECO:0000256" key="4">
    <source>
        <dbReference type="ARBA" id="ARBA00015262"/>
    </source>
</evidence>
<dbReference type="InterPro" id="IPR012245">
    <property type="entry name" value="MoaB"/>
</dbReference>
<name>A0A1R0WRY7_9BACL</name>
<dbReference type="InterPro" id="IPR008284">
    <property type="entry name" value="MoCF_biosynth_CS"/>
</dbReference>
<dbReference type="Pfam" id="PF00994">
    <property type="entry name" value="MoCF_biosynth"/>
    <property type="match status" value="1"/>
</dbReference>
<dbReference type="PANTHER" id="PTHR43232">
    <property type="entry name" value="MOLYBDENUM COFACTOR BIOSYNTHESIS PROTEIN B"/>
    <property type="match status" value="1"/>
</dbReference>
<comment type="similarity">
    <text evidence="3 6">Belongs to the MoaB/Mog family.</text>
</comment>
<evidence type="ECO:0000256" key="6">
    <source>
        <dbReference type="PIRNR" id="PIRNR006443"/>
    </source>
</evidence>
<gene>
    <name evidence="7" type="ORF">BJP51_11240</name>
</gene>
<dbReference type="AlphaFoldDB" id="A0A1R0WRY7"/>
<accession>A0A1R0WRY7</accession>
<evidence type="ECO:0000313" key="7">
    <source>
        <dbReference type="EMBL" id="OMD19894.1"/>
    </source>
</evidence>
<dbReference type="PIRSF" id="PIRSF006443">
    <property type="entry name" value="MoaB"/>
    <property type="match status" value="1"/>
</dbReference>
<evidence type="ECO:0000313" key="8">
    <source>
        <dbReference type="Proteomes" id="UP000187465"/>
    </source>
</evidence>
<dbReference type="FunFam" id="3.40.980.10:FF:000006">
    <property type="entry name" value="Molybdenum cofactor biosynthesis protein B"/>
    <property type="match status" value="1"/>
</dbReference>
<comment type="pathway">
    <text evidence="2 6">Cofactor biosynthesis; molybdopterin biosynthesis.</text>
</comment>
<dbReference type="EMBL" id="MKQP01000111">
    <property type="protein sequence ID" value="OMD19894.1"/>
    <property type="molecule type" value="Genomic_DNA"/>
</dbReference>
<comment type="caution">
    <text evidence="7">The sequence shown here is derived from an EMBL/GenBank/DDBJ whole genome shotgun (WGS) entry which is preliminary data.</text>
</comment>
<dbReference type="GeneID" id="31571925"/>
<evidence type="ECO:0000256" key="3">
    <source>
        <dbReference type="ARBA" id="ARBA00006112"/>
    </source>
</evidence>
<dbReference type="PROSITE" id="PS01078">
    <property type="entry name" value="MOCF_BIOSYNTHESIS_1"/>
    <property type="match status" value="1"/>
</dbReference>
<dbReference type="Gene3D" id="3.40.980.10">
    <property type="entry name" value="MoaB/Mog-like domain"/>
    <property type="match status" value="1"/>
</dbReference>
<dbReference type="SMART" id="SM00852">
    <property type="entry name" value="MoCF_biosynth"/>
    <property type="match status" value="1"/>
</dbReference>
<dbReference type="KEGG" id="pod:PODO_17220"/>
<evidence type="ECO:0000256" key="1">
    <source>
        <dbReference type="ARBA" id="ARBA00003487"/>
    </source>
</evidence>
<organism evidence="7 8">
    <name type="scientific">Paenibacillus odorifer</name>
    <dbReference type="NCBI Taxonomy" id="189426"/>
    <lineage>
        <taxon>Bacteria</taxon>
        <taxon>Bacillati</taxon>
        <taxon>Bacillota</taxon>
        <taxon>Bacilli</taxon>
        <taxon>Bacillales</taxon>
        <taxon>Paenibacillaceae</taxon>
        <taxon>Paenibacillus</taxon>
    </lineage>
</organism>
<dbReference type="CDD" id="cd00886">
    <property type="entry name" value="MogA_MoaB"/>
    <property type="match status" value="1"/>
</dbReference>
<dbReference type="GO" id="GO:0006777">
    <property type="term" value="P:Mo-molybdopterin cofactor biosynthetic process"/>
    <property type="evidence" value="ECO:0007669"/>
    <property type="project" value="UniProtKB-UniRule"/>
</dbReference>
<evidence type="ECO:0000256" key="5">
    <source>
        <dbReference type="ARBA" id="ARBA00023150"/>
    </source>
</evidence>
<evidence type="ECO:0000256" key="2">
    <source>
        <dbReference type="ARBA" id="ARBA00005046"/>
    </source>
</evidence>
<dbReference type="GO" id="GO:0005829">
    <property type="term" value="C:cytosol"/>
    <property type="evidence" value="ECO:0007669"/>
    <property type="project" value="TreeGrafter"/>
</dbReference>
<keyword evidence="5 6" id="KW-0501">Molybdenum cofactor biosynthesis</keyword>
<proteinExistence type="inferred from homology"/>
<comment type="function">
    <text evidence="1 6">May be involved in the biosynthesis of molybdopterin.</text>
</comment>
<dbReference type="Proteomes" id="UP000187465">
    <property type="component" value="Unassembled WGS sequence"/>
</dbReference>
<dbReference type="InterPro" id="IPR036425">
    <property type="entry name" value="MoaB/Mog-like_dom_sf"/>
</dbReference>
<sequence length="172" mass="18731">MSLSSVEEHRKEAPQSVSCYIITVSDTRTTETDTGGALIKSMLEAAGYEVIGHTIIKDNYQDIRELLYKNADHTEVEAVLLTGGTGISPRDTTYEAVSSLLDKTLPGFGEIFRMLSYTEDIGSAAILSRAIAGTIGNTAVFSMPGSTGAVKLAMERLIIPELRHVMREIYKQ</sequence>
<reference evidence="7 8" key="1">
    <citation type="submission" date="2016-10" db="EMBL/GenBank/DDBJ databases">
        <title>Paenibacillus species isolates.</title>
        <authorList>
            <person name="Beno S.M."/>
        </authorList>
    </citation>
    <scope>NUCLEOTIDE SEQUENCE [LARGE SCALE GENOMIC DNA]</scope>
    <source>
        <strain evidence="7 8">FSL H7-0604</strain>
    </source>
</reference>
<dbReference type="SUPFAM" id="SSF53218">
    <property type="entry name" value="Molybdenum cofactor biosynthesis proteins"/>
    <property type="match status" value="1"/>
</dbReference>
<dbReference type="NCBIfam" id="TIGR00177">
    <property type="entry name" value="molyb_syn"/>
    <property type="match status" value="1"/>
</dbReference>
<dbReference type="InterPro" id="IPR001453">
    <property type="entry name" value="MoaB/Mog_dom"/>
</dbReference>
<protein>
    <recommendedName>
        <fullName evidence="4 6">Molybdenum cofactor biosynthesis protein B</fullName>
    </recommendedName>
</protein>
<dbReference type="UniPathway" id="UPA00344"/>
<dbReference type="PANTHER" id="PTHR43232:SF2">
    <property type="entry name" value="MOLYBDENUM COFACTOR BIOSYNTHESIS PROTEIN B"/>
    <property type="match status" value="1"/>
</dbReference>